<evidence type="ECO:0000256" key="4">
    <source>
        <dbReference type="ARBA" id="ARBA00022989"/>
    </source>
</evidence>
<accession>A0ABT9VY08</accession>
<dbReference type="Proteomes" id="UP001235840">
    <property type="component" value="Unassembled WGS sequence"/>
</dbReference>
<feature type="transmembrane region" description="Helical" evidence="6">
    <location>
        <begin position="144"/>
        <end position="165"/>
    </location>
</feature>
<dbReference type="EMBL" id="JAUSTY010000006">
    <property type="protein sequence ID" value="MDQ0165881.1"/>
    <property type="molecule type" value="Genomic_DNA"/>
</dbReference>
<evidence type="ECO:0000256" key="2">
    <source>
        <dbReference type="ARBA" id="ARBA00022475"/>
    </source>
</evidence>
<dbReference type="InterPro" id="IPR001123">
    <property type="entry name" value="LeuE-type"/>
</dbReference>
<sequence>MPTFFTYMFLGVSLSAPVGPITAAQLEKGARFGFLHAWLIGIGAMCADILYMLLIYFGLAHFLSTPFMKVFLWLFGCFVLVYTGIETLINQKKSSILPKTETGMRSFRSGFFIALLNPLNILFWLGIYGSILAQSMHQFGYIQLLWHTLGIFLGIFIWDVAIALFASSFHKVGNQSILQVISTLAACSLIGFGIYFGYQALLLLLQ</sequence>
<feature type="transmembrane region" description="Helical" evidence="6">
    <location>
        <begin position="177"/>
        <end position="198"/>
    </location>
</feature>
<feature type="transmembrane region" description="Helical" evidence="6">
    <location>
        <begin position="110"/>
        <end position="132"/>
    </location>
</feature>
<evidence type="ECO:0000313" key="8">
    <source>
        <dbReference type="Proteomes" id="UP001235840"/>
    </source>
</evidence>
<comment type="subcellular location">
    <subcellularLocation>
        <location evidence="1">Cell membrane</location>
        <topology evidence="1">Multi-pass membrane protein</topology>
    </subcellularLocation>
</comment>
<evidence type="ECO:0000256" key="5">
    <source>
        <dbReference type="ARBA" id="ARBA00023136"/>
    </source>
</evidence>
<keyword evidence="5 6" id="KW-0472">Membrane</keyword>
<keyword evidence="2" id="KW-1003">Cell membrane</keyword>
<protein>
    <submittedName>
        <fullName evidence="7">Threonine/homoserine/homoserine lactone efflux protein</fullName>
    </submittedName>
</protein>
<dbReference type="RefSeq" id="WP_307393557.1">
    <property type="nucleotide sequence ID" value="NZ_BAAADK010000032.1"/>
</dbReference>
<dbReference type="PANTHER" id="PTHR30086">
    <property type="entry name" value="ARGININE EXPORTER PROTEIN ARGO"/>
    <property type="match status" value="1"/>
</dbReference>
<dbReference type="PANTHER" id="PTHR30086:SF6">
    <property type="entry name" value="AMINO ACID EFFLUX PROTEIN YCGF-RELATED"/>
    <property type="match status" value="1"/>
</dbReference>
<gene>
    <name evidence="7" type="ORF">J2S11_001782</name>
</gene>
<reference evidence="7 8" key="1">
    <citation type="submission" date="2023-07" db="EMBL/GenBank/DDBJ databases">
        <title>Genomic Encyclopedia of Type Strains, Phase IV (KMG-IV): sequencing the most valuable type-strain genomes for metagenomic binning, comparative biology and taxonomic classification.</title>
        <authorList>
            <person name="Goeker M."/>
        </authorList>
    </citation>
    <scope>NUCLEOTIDE SEQUENCE [LARGE SCALE GENOMIC DNA]</scope>
    <source>
        <strain evidence="7 8">DSM 12751</strain>
    </source>
</reference>
<feature type="transmembrane region" description="Helical" evidence="6">
    <location>
        <begin position="70"/>
        <end position="89"/>
    </location>
</feature>
<comment type="caution">
    <text evidence="7">The sequence shown here is derived from an EMBL/GenBank/DDBJ whole genome shotgun (WGS) entry which is preliminary data.</text>
</comment>
<keyword evidence="3 6" id="KW-0812">Transmembrane</keyword>
<feature type="transmembrane region" description="Helical" evidence="6">
    <location>
        <begin position="38"/>
        <end position="58"/>
    </location>
</feature>
<feature type="transmembrane region" description="Helical" evidence="6">
    <location>
        <begin position="6"/>
        <end position="26"/>
    </location>
</feature>
<evidence type="ECO:0000256" key="1">
    <source>
        <dbReference type="ARBA" id="ARBA00004651"/>
    </source>
</evidence>
<keyword evidence="4 6" id="KW-1133">Transmembrane helix</keyword>
<name>A0ABT9VY08_9BACI</name>
<dbReference type="Pfam" id="PF01810">
    <property type="entry name" value="LysE"/>
    <property type="match status" value="1"/>
</dbReference>
<evidence type="ECO:0000256" key="3">
    <source>
        <dbReference type="ARBA" id="ARBA00022692"/>
    </source>
</evidence>
<evidence type="ECO:0000313" key="7">
    <source>
        <dbReference type="EMBL" id="MDQ0165881.1"/>
    </source>
</evidence>
<proteinExistence type="predicted"/>
<keyword evidence="8" id="KW-1185">Reference proteome</keyword>
<organism evidence="7 8">
    <name type="scientific">Caldalkalibacillus horti</name>
    <dbReference type="NCBI Taxonomy" id="77523"/>
    <lineage>
        <taxon>Bacteria</taxon>
        <taxon>Bacillati</taxon>
        <taxon>Bacillota</taxon>
        <taxon>Bacilli</taxon>
        <taxon>Bacillales</taxon>
        <taxon>Bacillaceae</taxon>
        <taxon>Caldalkalibacillus</taxon>
    </lineage>
</organism>
<evidence type="ECO:0000256" key="6">
    <source>
        <dbReference type="SAM" id="Phobius"/>
    </source>
</evidence>